<evidence type="ECO:0000256" key="15">
    <source>
        <dbReference type="ARBA" id="ARBA00049533"/>
    </source>
</evidence>
<evidence type="ECO:0000313" key="22">
    <source>
        <dbReference type="Proteomes" id="UP000503349"/>
    </source>
</evidence>
<dbReference type="PROSITE" id="PS52004">
    <property type="entry name" value="KS3_2"/>
    <property type="match status" value="1"/>
</dbReference>
<evidence type="ECO:0000256" key="17">
    <source>
        <dbReference type="PIRNR" id="PIRNR000447"/>
    </source>
</evidence>
<keyword evidence="5" id="KW-0276">Fatty acid metabolism</keyword>
<keyword evidence="22" id="KW-1185">Reference proteome</keyword>
<evidence type="ECO:0000256" key="10">
    <source>
        <dbReference type="ARBA" id="ARBA00047451"/>
    </source>
</evidence>
<dbReference type="PROSITE" id="PS00606">
    <property type="entry name" value="KS3_1"/>
    <property type="match status" value="1"/>
</dbReference>
<dbReference type="PANTHER" id="PTHR11712:SF336">
    <property type="entry name" value="3-OXOACYL-[ACYL-CARRIER-PROTEIN] SYNTHASE, MITOCHONDRIAL"/>
    <property type="match status" value="1"/>
</dbReference>
<dbReference type="InterPro" id="IPR017568">
    <property type="entry name" value="3-oxoacyl-ACP_synth-2"/>
</dbReference>
<dbReference type="Gene3D" id="3.40.47.10">
    <property type="match status" value="2"/>
</dbReference>
<comment type="catalytic activity">
    <reaction evidence="14">
        <text>butanoyl-[ACP] + malonyl-[ACP] + H(+) = 3-oxohexanoyl-[ACP] + holo-[ACP] + CO2</text>
        <dbReference type="Rhea" id="RHEA:41820"/>
        <dbReference type="Rhea" id="RHEA-COMP:9623"/>
        <dbReference type="Rhea" id="RHEA-COMP:9628"/>
        <dbReference type="Rhea" id="RHEA-COMP:9629"/>
        <dbReference type="Rhea" id="RHEA-COMP:9685"/>
        <dbReference type="ChEBI" id="CHEBI:15378"/>
        <dbReference type="ChEBI" id="CHEBI:16526"/>
        <dbReference type="ChEBI" id="CHEBI:64479"/>
        <dbReference type="ChEBI" id="CHEBI:78449"/>
        <dbReference type="ChEBI" id="CHEBI:78454"/>
        <dbReference type="ChEBI" id="CHEBI:78456"/>
    </reaction>
    <physiologicalReaction direction="left-to-right" evidence="14">
        <dbReference type="Rhea" id="RHEA:41821"/>
    </physiologicalReaction>
</comment>
<organism evidence="21 22">
    <name type="scientific">Channa argus</name>
    <name type="common">Northern snakehead</name>
    <name type="synonym">Ophicephalus argus</name>
    <dbReference type="NCBI Taxonomy" id="215402"/>
    <lineage>
        <taxon>Eukaryota</taxon>
        <taxon>Metazoa</taxon>
        <taxon>Chordata</taxon>
        <taxon>Craniata</taxon>
        <taxon>Vertebrata</taxon>
        <taxon>Euteleostomi</taxon>
        <taxon>Actinopterygii</taxon>
        <taxon>Neopterygii</taxon>
        <taxon>Teleostei</taxon>
        <taxon>Neoteleostei</taxon>
        <taxon>Acanthomorphata</taxon>
        <taxon>Anabantaria</taxon>
        <taxon>Anabantiformes</taxon>
        <taxon>Channoidei</taxon>
        <taxon>Channidae</taxon>
        <taxon>Channa</taxon>
    </lineage>
</organism>
<evidence type="ECO:0000259" key="20">
    <source>
        <dbReference type="PROSITE" id="PS52004"/>
    </source>
</evidence>
<dbReference type="InterPro" id="IPR000794">
    <property type="entry name" value="Beta-ketoacyl_synthase"/>
</dbReference>
<dbReference type="GO" id="GO:0006633">
    <property type="term" value="P:fatty acid biosynthetic process"/>
    <property type="evidence" value="ECO:0007669"/>
    <property type="project" value="UniProtKB-KW"/>
</dbReference>
<evidence type="ECO:0000256" key="14">
    <source>
        <dbReference type="ARBA" id="ARBA00049449"/>
    </source>
</evidence>
<comment type="pathway">
    <text evidence="1">Lipid metabolism; fatty acid biosynthesis.</text>
</comment>
<evidence type="ECO:0000256" key="18">
    <source>
        <dbReference type="PIRSR" id="PIRSR000447-1"/>
    </source>
</evidence>
<dbReference type="Pfam" id="PF02801">
    <property type="entry name" value="Ketoacyl-synt_C"/>
    <property type="match status" value="1"/>
</dbReference>
<dbReference type="InterPro" id="IPR014031">
    <property type="entry name" value="Ketoacyl_synth_C"/>
</dbReference>
<evidence type="ECO:0000256" key="16">
    <source>
        <dbReference type="ARBA" id="ARBA00054575"/>
    </source>
</evidence>
<dbReference type="Pfam" id="PF00109">
    <property type="entry name" value="ketoacyl-synt"/>
    <property type="match status" value="1"/>
</dbReference>
<evidence type="ECO:0000256" key="1">
    <source>
        <dbReference type="ARBA" id="ARBA00005194"/>
    </source>
</evidence>
<keyword evidence="8" id="KW-0012">Acyltransferase</keyword>
<evidence type="ECO:0000256" key="8">
    <source>
        <dbReference type="ARBA" id="ARBA00023315"/>
    </source>
</evidence>
<dbReference type="NCBIfam" id="TIGR03150">
    <property type="entry name" value="fabF"/>
    <property type="match status" value="1"/>
</dbReference>
<keyword evidence="4 17" id="KW-0808">Transferase</keyword>
<keyword evidence="7 17" id="KW-0275">Fatty acid biosynthesis</keyword>
<evidence type="ECO:0000256" key="12">
    <source>
        <dbReference type="ARBA" id="ARBA00048506"/>
    </source>
</evidence>
<dbReference type="PANTHER" id="PTHR11712">
    <property type="entry name" value="POLYKETIDE SYNTHASE-RELATED"/>
    <property type="match status" value="1"/>
</dbReference>
<evidence type="ECO:0000256" key="2">
    <source>
        <dbReference type="ARBA" id="ARBA00008467"/>
    </source>
</evidence>
<dbReference type="Proteomes" id="UP000503349">
    <property type="component" value="Chromosome 1"/>
</dbReference>
<dbReference type="GO" id="GO:0005739">
    <property type="term" value="C:mitochondrion"/>
    <property type="evidence" value="ECO:0007669"/>
    <property type="project" value="TreeGrafter"/>
</dbReference>
<comment type="similarity">
    <text evidence="2 17 19">Belongs to the thiolase-like superfamily. Beta-ketoacyl-ACP synthases family.</text>
</comment>
<comment type="catalytic activity">
    <reaction evidence="13">
        <text>decanoyl-[ACP] + malonyl-[ACP] + H(+) = 3-oxododecanoyl-[ACP] + holo-[ACP] + CO2</text>
        <dbReference type="Rhea" id="RHEA:41868"/>
        <dbReference type="Rhea" id="RHEA-COMP:9623"/>
        <dbReference type="Rhea" id="RHEA-COMP:9640"/>
        <dbReference type="Rhea" id="RHEA-COMP:9641"/>
        <dbReference type="Rhea" id="RHEA-COMP:9685"/>
        <dbReference type="ChEBI" id="CHEBI:15378"/>
        <dbReference type="ChEBI" id="CHEBI:16526"/>
        <dbReference type="ChEBI" id="CHEBI:64479"/>
        <dbReference type="ChEBI" id="CHEBI:78449"/>
        <dbReference type="ChEBI" id="CHEBI:78468"/>
        <dbReference type="ChEBI" id="CHEBI:78469"/>
    </reaction>
    <physiologicalReaction direction="left-to-right" evidence="13">
        <dbReference type="Rhea" id="RHEA:41869"/>
    </physiologicalReaction>
</comment>
<dbReference type="AlphaFoldDB" id="A0A6G1QYK4"/>
<evidence type="ECO:0000256" key="19">
    <source>
        <dbReference type="RuleBase" id="RU003694"/>
    </source>
</evidence>
<dbReference type="InterPro" id="IPR014030">
    <property type="entry name" value="Ketoacyl_synth_N"/>
</dbReference>
<evidence type="ECO:0000313" key="21">
    <source>
        <dbReference type="EMBL" id="KAF3707781.1"/>
    </source>
</evidence>
<evidence type="ECO:0000256" key="6">
    <source>
        <dbReference type="ARBA" id="ARBA00023098"/>
    </source>
</evidence>
<reference evidence="22" key="2">
    <citation type="submission" date="2019-02" db="EMBL/GenBank/DDBJ databases">
        <title>Opniocepnalus argus Var Kimnra genome.</title>
        <authorList>
            <person name="Zhou C."/>
            <person name="Xiao S."/>
        </authorList>
    </citation>
    <scope>NUCLEOTIDE SEQUENCE [LARGE SCALE GENOMIC DNA]</scope>
</reference>
<comment type="catalytic activity">
    <reaction evidence="12">
        <text>a fatty acyl-[ACP] + malonyl-[ACP] + H(+) = a 3-oxoacyl-[ACP] + holo-[ACP] + CO2</text>
        <dbReference type="Rhea" id="RHEA:22836"/>
        <dbReference type="Rhea" id="RHEA-COMP:9623"/>
        <dbReference type="Rhea" id="RHEA-COMP:9685"/>
        <dbReference type="Rhea" id="RHEA-COMP:9916"/>
        <dbReference type="Rhea" id="RHEA-COMP:14125"/>
        <dbReference type="ChEBI" id="CHEBI:15378"/>
        <dbReference type="ChEBI" id="CHEBI:16526"/>
        <dbReference type="ChEBI" id="CHEBI:64479"/>
        <dbReference type="ChEBI" id="CHEBI:78449"/>
        <dbReference type="ChEBI" id="CHEBI:78776"/>
        <dbReference type="ChEBI" id="CHEBI:138651"/>
        <dbReference type="EC" id="2.3.1.41"/>
    </reaction>
    <physiologicalReaction direction="left-to-right" evidence="12">
        <dbReference type="Rhea" id="RHEA:22837"/>
    </physiologicalReaction>
</comment>
<sequence>MRNFLLKTPRFCPNQDSRRYSSKQRKRRVVITGIGLVCPLGTGTAVPWDRLIKGQSAIVALDAEQYKTIPCKVAALVPRGTEEGQFKEERFASRGEINSMSSATVMALGAAQLALEDSGWYPSTLEEQYNTGVAVGMGMVSLDEIARTSIAFEEKGYKKVSPFFVPRILINMAAGHISIKHKLKGPNHAVSTACTTGAHAIGDASRFIAHGDAVAMVTGGTEACVGPLSMAGFARAHALATKWNDNPALASRPFHPAREGFVIGEGAAVLLLEELDHAVKRGARIYAEVLGYGLSGDACHITAPSADGDGAFRCMSAALKDAGISPADVTYVNAHATSTLLGDAAENAAIKRLFHRSTDSLAVSSTKGATGHLLGAAGALEAAFTALACYHGVLPPTLNLDRTEPQFDLNYVPYTAQAWQTQGRRVALTNSFGFGGTNASLCLTSI</sequence>
<dbReference type="NCBIfam" id="NF005589">
    <property type="entry name" value="PRK07314.1"/>
    <property type="match status" value="1"/>
</dbReference>
<dbReference type="InterPro" id="IPR016039">
    <property type="entry name" value="Thiolase-like"/>
</dbReference>
<evidence type="ECO:0000256" key="7">
    <source>
        <dbReference type="ARBA" id="ARBA00023160"/>
    </source>
</evidence>
<dbReference type="FunFam" id="3.40.47.10:FF:000024">
    <property type="entry name" value="3-oxoacyl-[acyl-carrier-protein] synthase, mitochondrial"/>
    <property type="match status" value="1"/>
</dbReference>
<feature type="active site" description="For beta-ketoacyl synthase activity" evidence="18">
    <location>
        <position position="194"/>
    </location>
</feature>
<dbReference type="PIRSF" id="PIRSF000447">
    <property type="entry name" value="KAS_II"/>
    <property type="match status" value="1"/>
</dbReference>
<evidence type="ECO:0000256" key="3">
    <source>
        <dbReference type="ARBA" id="ARBA00022516"/>
    </source>
</evidence>
<keyword evidence="6" id="KW-0443">Lipid metabolism</keyword>
<evidence type="ECO:0000256" key="9">
    <source>
        <dbReference type="ARBA" id="ARBA00047394"/>
    </source>
</evidence>
<comment type="catalytic activity">
    <reaction evidence="11">
        <text>dodecanoyl-[ACP] + malonyl-[ACP] + H(+) = 3-oxotetradecanoyl-[ACP] + holo-[ACP] + CO2</text>
        <dbReference type="Rhea" id="RHEA:41884"/>
        <dbReference type="Rhea" id="RHEA-COMP:9623"/>
        <dbReference type="Rhea" id="RHEA-COMP:9644"/>
        <dbReference type="Rhea" id="RHEA-COMP:9645"/>
        <dbReference type="Rhea" id="RHEA-COMP:9685"/>
        <dbReference type="ChEBI" id="CHEBI:15378"/>
        <dbReference type="ChEBI" id="CHEBI:16526"/>
        <dbReference type="ChEBI" id="CHEBI:64479"/>
        <dbReference type="ChEBI" id="CHEBI:65264"/>
        <dbReference type="ChEBI" id="CHEBI:78449"/>
        <dbReference type="ChEBI" id="CHEBI:78473"/>
    </reaction>
    <physiologicalReaction direction="left-to-right" evidence="11">
        <dbReference type="Rhea" id="RHEA:41885"/>
    </physiologicalReaction>
</comment>
<comment type="function">
    <text evidence="16">May play a role in the biosynthesis of lipoic acid as well as longer chain fatty acids required for optimal mitochondrial function.</text>
</comment>
<accession>A0A6G1QYK4</accession>
<comment type="catalytic activity">
    <reaction evidence="10">
        <text>tetradecanoyl-[ACP] + malonyl-[ACP] + H(+) = 3-oxohexadecanoyl-[ACP] + holo-[ACP] + CO2</text>
        <dbReference type="Rhea" id="RHEA:41900"/>
        <dbReference type="Rhea" id="RHEA-COMP:9623"/>
        <dbReference type="Rhea" id="RHEA-COMP:9648"/>
        <dbReference type="Rhea" id="RHEA-COMP:9649"/>
        <dbReference type="Rhea" id="RHEA-COMP:9685"/>
        <dbReference type="ChEBI" id="CHEBI:15378"/>
        <dbReference type="ChEBI" id="CHEBI:16526"/>
        <dbReference type="ChEBI" id="CHEBI:64479"/>
        <dbReference type="ChEBI" id="CHEBI:78449"/>
        <dbReference type="ChEBI" id="CHEBI:78477"/>
        <dbReference type="ChEBI" id="CHEBI:78478"/>
    </reaction>
    <physiologicalReaction direction="left-to-right" evidence="10">
        <dbReference type="Rhea" id="RHEA:41901"/>
    </physiologicalReaction>
</comment>
<dbReference type="SUPFAM" id="SSF53901">
    <property type="entry name" value="Thiolase-like"/>
    <property type="match status" value="2"/>
</dbReference>
<keyword evidence="3 17" id="KW-0444">Lipid biosynthesis</keyword>
<dbReference type="GO" id="GO:0004315">
    <property type="term" value="F:3-oxoacyl-[acyl-carrier-protein] synthase activity"/>
    <property type="evidence" value="ECO:0007669"/>
    <property type="project" value="UniProtKB-EC"/>
</dbReference>
<dbReference type="SMART" id="SM00825">
    <property type="entry name" value="PKS_KS"/>
    <property type="match status" value="1"/>
</dbReference>
<evidence type="ECO:0000256" key="11">
    <source>
        <dbReference type="ARBA" id="ARBA00047578"/>
    </source>
</evidence>
<dbReference type="InterPro" id="IPR020841">
    <property type="entry name" value="PKS_Beta-ketoAc_synthase_dom"/>
</dbReference>
<feature type="domain" description="Ketosynthase family 3 (KS3)" evidence="20">
    <location>
        <begin position="26"/>
        <end position="445"/>
    </location>
</feature>
<proteinExistence type="inferred from homology"/>
<reference evidence="21 22" key="1">
    <citation type="submission" date="2019-02" db="EMBL/GenBank/DDBJ databases">
        <title>Opniocepnalus argus genome.</title>
        <authorList>
            <person name="Zhou C."/>
            <person name="Xiao S."/>
        </authorList>
    </citation>
    <scope>NUCLEOTIDE SEQUENCE [LARGE SCALE GENOMIC DNA]</scope>
    <source>
        <strain evidence="21">OARG1902GOOAL</strain>
        <tissue evidence="21">Muscle</tissue>
    </source>
</reference>
<evidence type="ECO:0000256" key="4">
    <source>
        <dbReference type="ARBA" id="ARBA00022679"/>
    </source>
</evidence>
<gene>
    <name evidence="21" type="ORF">EXN66_Car000954</name>
</gene>
<evidence type="ECO:0000256" key="5">
    <source>
        <dbReference type="ARBA" id="ARBA00022832"/>
    </source>
</evidence>
<dbReference type="FunFam" id="3.40.47.10:FF:000015">
    <property type="entry name" value="3-oxoacyl-[acyl-carrier-protein] synthase, mitochondrial"/>
    <property type="match status" value="1"/>
</dbReference>
<name>A0A6G1QYK4_CHAAH</name>
<dbReference type="InterPro" id="IPR018201">
    <property type="entry name" value="Ketoacyl_synth_AS"/>
</dbReference>
<comment type="catalytic activity">
    <reaction evidence="15">
        <text>octanoyl-[ACP] + malonyl-[ACP] + H(+) = 3-oxodecanoyl-[ACP] + holo-[ACP] + CO2</text>
        <dbReference type="Rhea" id="RHEA:41852"/>
        <dbReference type="Rhea" id="RHEA-COMP:9623"/>
        <dbReference type="Rhea" id="RHEA-COMP:9636"/>
        <dbReference type="Rhea" id="RHEA-COMP:9637"/>
        <dbReference type="Rhea" id="RHEA-COMP:9685"/>
        <dbReference type="ChEBI" id="CHEBI:15378"/>
        <dbReference type="ChEBI" id="CHEBI:16526"/>
        <dbReference type="ChEBI" id="CHEBI:64479"/>
        <dbReference type="ChEBI" id="CHEBI:78449"/>
        <dbReference type="ChEBI" id="CHEBI:78463"/>
        <dbReference type="ChEBI" id="CHEBI:78464"/>
    </reaction>
    <physiologicalReaction direction="left-to-right" evidence="15">
        <dbReference type="Rhea" id="RHEA:41853"/>
    </physiologicalReaction>
</comment>
<dbReference type="CDD" id="cd00834">
    <property type="entry name" value="KAS_I_II"/>
    <property type="match status" value="1"/>
</dbReference>
<evidence type="ECO:0000256" key="13">
    <source>
        <dbReference type="ARBA" id="ARBA00049109"/>
    </source>
</evidence>
<protein>
    <recommendedName>
        <fullName evidence="17">3-oxoacyl-[acyl-carrier-protein] synthase</fullName>
    </recommendedName>
</protein>
<dbReference type="EMBL" id="CM015712">
    <property type="protein sequence ID" value="KAF3707781.1"/>
    <property type="molecule type" value="Genomic_DNA"/>
</dbReference>
<comment type="catalytic activity">
    <reaction evidence="9">
        <text>hexanoyl-[ACP] + malonyl-[ACP] + H(+) = 3-oxooctanoyl-[ACP] + holo-[ACP] + CO2</text>
        <dbReference type="Rhea" id="RHEA:41836"/>
        <dbReference type="Rhea" id="RHEA-COMP:9623"/>
        <dbReference type="Rhea" id="RHEA-COMP:9632"/>
        <dbReference type="Rhea" id="RHEA-COMP:9633"/>
        <dbReference type="Rhea" id="RHEA-COMP:9685"/>
        <dbReference type="ChEBI" id="CHEBI:15378"/>
        <dbReference type="ChEBI" id="CHEBI:16526"/>
        <dbReference type="ChEBI" id="CHEBI:64479"/>
        <dbReference type="ChEBI" id="CHEBI:78449"/>
        <dbReference type="ChEBI" id="CHEBI:78459"/>
        <dbReference type="ChEBI" id="CHEBI:78460"/>
    </reaction>
    <physiologicalReaction direction="left-to-right" evidence="9">
        <dbReference type="Rhea" id="RHEA:41837"/>
    </physiologicalReaction>
</comment>